<evidence type="ECO:0000256" key="3">
    <source>
        <dbReference type="ARBA" id="ARBA00022475"/>
    </source>
</evidence>
<protein>
    <submittedName>
        <fullName evidence="7">Glycine betaine ABC transport system, glycine betaine-binding protein OpuAC</fullName>
    </submittedName>
</protein>
<keyword evidence="2" id="KW-0813">Transport</keyword>
<dbReference type="GO" id="GO:0005275">
    <property type="term" value="F:amine transmembrane transporter activity"/>
    <property type="evidence" value="ECO:0007669"/>
    <property type="project" value="TreeGrafter"/>
</dbReference>
<dbReference type="AlphaFoldDB" id="A0A6I6DL26"/>
<feature type="domain" description="ABC-type glycine betaine transport system substrate-binding" evidence="6">
    <location>
        <begin position="31"/>
        <end position="276"/>
    </location>
</feature>
<evidence type="ECO:0000313" key="7">
    <source>
        <dbReference type="EMBL" id="QGU00175.1"/>
    </source>
</evidence>
<dbReference type="RefSeq" id="WP_156203988.1">
    <property type="nucleotide sequence ID" value="NZ_CP046457.1"/>
</dbReference>
<feature type="signal peptide" evidence="5">
    <location>
        <begin position="1"/>
        <end position="23"/>
    </location>
</feature>
<dbReference type="GO" id="GO:0015226">
    <property type="term" value="F:carnitine transmembrane transporter activity"/>
    <property type="evidence" value="ECO:0007669"/>
    <property type="project" value="TreeGrafter"/>
</dbReference>
<dbReference type="PROSITE" id="PS51257">
    <property type="entry name" value="PROKAR_LIPOPROTEIN"/>
    <property type="match status" value="1"/>
</dbReference>
<dbReference type="GO" id="GO:0015871">
    <property type="term" value="P:choline transport"/>
    <property type="evidence" value="ECO:0007669"/>
    <property type="project" value="TreeGrafter"/>
</dbReference>
<dbReference type="Proteomes" id="UP000426444">
    <property type="component" value="Chromosome"/>
</dbReference>
<dbReference type="Gene3D" id="3.40.190.100">
    <property type="entry name" value="Glycine betaine-binding periplasmic protein, domain 2"/>
    <property type="match status" value="1"/>
</dbReference>
<keyword evidence="4" id="KW-0472">Membrane</keyword>
<dbReference type="Gene3D" id="3.40.190.10">
    <property type="entry name" value="Periplasmic binding protein-like II"/>
    <property type="match status" value="1"/>
</dbReference>
<dbReference type="SUPFAM" id="SSF53850">
    <property type="entry name" value="Periplasmic binding protein-like II"/>
    <property type="match status" value="1"/>
</dbReference>
<feature type="chain" id="PRO_5026055969" evidence="5">
    <location>
        <begin position="24"/>
        <end position="288"/>
    </location>
</feature>
<evidence type="ECO:0000256" key="1">
    <source>
        <dbReference type="ARBA" id="ARBA00004236"/>
    </source>
</evidence>
<dbReference type="PANTHER" id="PTHR47737:SF1">
    <property type="entry name" value="GLYCINE BETAINE_PROLINE BETAINE TRANSPORT SYSTEM PERMEASE PROTEIN PROW"/>
    <property type="match status" value="1"/>
</dbReference>
<dbReference type="Pfam" id="PF04069">
    <property type="entry name" value="OpuAC"/>
    <property type="match status" value="1"/>
</dbReference>
<accession>A0A6I6DL26</accession>
<dbReference type="GO" id="GO:0043190">
    <property type="term" value="C:ATP-binding cassette (ABC) transporter complex"/>
    <property type="evidence" value="ECO:0007669"/>
    <property type="project" value="InterPro"/>
</dbReference>
<dbReference type="EMBL" id="CP046457">
    <property type="protein sequence ID" value="QGU00175.1"/>
    <property type="molecule type" value="Genomic_DNA"/>
</dbReference>
<keyword evidence="3" id="KW-1003">Cell membrane</keyword>
<dbReference type="GO" id="GO:0031460">
    <property type="term" value="P:glycine betaine transport"/>
    <property type="evidence" value="ECO:0007669"/>
    <property type="project" value="TreeGrafter"/>
</dbReference>
<keyword evidence="8" id="KW-1185">Reference proteome</keyword>
<dbReference type="PANTHER" id="PTHR47737">
    <property type="entry name" value="GLYCINE BETAINE/PROLINE BETAINE TRANSPORT SYSTEM PERMEASE PROTEIN PROW"/>
    <property type="match status" value="1"/>
</dbReference>
<evidence type="ECO:0000256" key="5">
    <source>
        <dbReference type="SAM" id="SignalP"/>
    </source>
</evidence>
<sequence length="288" mass="32764">MKNNSILLAILLISTIFILSACAPDADHRDDTIRIGVNNIAEDSIADVEVSNMWQILLQENGYNVEVIEVGKEMLFQGVAQGNLDIGMEVLIPQDNILIEEYGADFDIQDKWYKETRYGLVVPSYVEVNSISELNEKKDILNNEIIGIEPGSNINELTEKAIEEYGLDFEVVEISEPAMIEALGEAYEDKEPIAVTLWKPHRVYAYYDLKHLDDPNNIYGDGDDIAFITREGFAEDFSDVVQWMNNWFMTDENLSDLMAIIEEEEDPVNGANAWVNENRDLIDEWITN</sequence>
<evidence type="ECO:0000256" key="4">
    <source>
        <dbReference type="ARBA" id="ARBA00023136"/>
    </source>
</evidence>
<dbReference type="InterPro" id="IPR007210">
    <property type="entry name" value="ABC_Gly_betaine_transp_sub-bd"/>
</dbReference>
<keyword evidence="5" id="KW-0732">Signal</keyword>
<proteinExistence type="predicted"/>
<evidence type="ECO:0000256" key="2">
    <source>
        <dbReference type="ARBA" id="ARBA00022448"/>
    </source>
</evidence>
<reference evidence="8" key="1">
    <citation type="journal article" date="2019" name="Microbiology">
        <title>Complete Genome Sequence of an Uncultured Bacterium of the Candidate Phylum Bipolaricaulota.</title>
        <authorList>
            <person name="Kadnikov V.V."/>
            <person name="Mardanov A.V."/>
            <person name="Beletsky A.V."/>
            <person name="Frank Y.A."/>
            <person name="Karnachuk O.V."/>
            <person name="Ravin N.V."/>
        </authorList>
    </citation>
    <scope>NUCLEOTIDE SEQUENCE [LARGE SCALE GENOMIC DNA]</scope>
</reference>
<dbReference type="OrthoDB" id="9787902at2"/>
<evidence type="ECO:0000313" key="8">
    <source>
        <dbReference type="Proteomes" id="UP000426444"/>
    </source>
</evidence>
<comment type="subcellular location">
    <subcellularLocation>
        <location evidence="1">Cell membrane</location>
    </subcellularLocation>
</comment>
<name>A0A6I6DL26_9FIRM</name>
<organism evidence="7 8">
    <name type="scientific">Candidatus Syntrophocurvum alkaliphilum</name>
    <dbReference type="NCBI Taxonomy" id="2293317"/>
    <lineage>
        <taxon>Bacteria</taxon>
        <taxon>Bacillati</taxon>
        <taxon>Bacillota</taxon>
        <taxon>Clostridia</taxon>
        <taxon>Eubacteriales</taxon>
        <taxon>Syntrophomonadaceae</taxon>
        <taxon>Candidatus Syntrophocurvum</taxon>
    </lineage>
</organism>
<evidence type="ECO:0000259" key="6">
    <source>
        <dbReference type="Pfam" id="PF04069"/>
    </source>
</evidence>
<dbReference type="CDD" id="cd13639">
    <property type="entry name" value="PBP2_OpuAC_like"/>
    <property type="match status" value="1"/>
</dbReference>
<dbReference type="KEGG" id="salq:SYNTR_1581"/>
<gene>
    <name evidence="7" type="ORF">SYNTR_1581</name>
</gene>